<proteinExistence type="predicted"/>
<evidence type="ECO:0000313" key="2">
    <source>
        <dbReference type="Proteomes" id="UP000288805"/>
    </source>
</evidence>
<accession>A0A438I2L8</accession>
<evidence type="ECO:0000313" key="1">
    <source>
        <dbReference type="EMBL" id="RVW90932.1"/>
    </source>
</evidence>
<organism evidence="1 2">
    <name type="scientific">Vitis vinifera</name>
    <name type="common">Grape</name>
    <dbReference type="NCBI Taxonomy" id="29760"/>
    <lineage>
        <taxon>Eukaryota</taxon>
        <taxon>Viridiplantae</taxon>
        <taxon>Streptophyta</taxon>
        <taxon>Embryophyta</taxon>
        <taxon>Tracheophyta</taxon>
        <taxon>Spermatophyta</taxon>
        <taxon>Magnoliopsida</taxon>
        <taxon>eudicotyledons</taxon>
        <taxon>Gunneridae</taxon>
        <taxon>Pentapetalae</taxon>
        <taxon>rosids</taxon>
        <taxon>Vitales</taxon>
        <taxon>Vitaceae</taxon>
        <taxon>Viteae</taxon>
        <taxon>Vitis</taxon>
    </lineage>
</organism>
<protein>
    <submittedName>
        <fullName evidence="1">Uncharacterized protein</fullName>
    </submittedName>
</protein>
<sequence>MPSTTSVLSTYTTLSGSALLVQSMLNEVQSITNQLIPQQLQQESYQELGAFLGITLLK</sequence>
<comment type="caution">
    <text evidence="1">The sequence shown here is derived from an EMBL/GenBank/DDBJ whole genome shotgun (WGS) entry which is preliminary data.</text>
</comment>
<gene>
    <name evidence="1" type="ORF">CK203_028513</name>
</gene>
<dbReference type="Proteomes" id="UP000288805">
    <property type="component" value="Unassembled WGS sequence"/>
</dbReference>
<dbReference type="AlphaFoldDB" id="A0A438I2L8"/>
<name>A0A438I2L8_VITVI</name>
<dbReference type="EMBL" id="QGNW01000151">
    <property type="protein sequence ID" value="RVW90932.1"/>
    <property type="molecule type" value="Genomic_DNA"/>
</dbReference>
<reference evidence="1 2" key="1">
    <citation type="journal article" date="2018" name="PLoS Genet.">
        <title>Population sequencing reveals clonal diversity and ancestral inbreeding in the grapevine cultivar Chardonnay.</title>
        <authorList>
            <person name="Roach M.J."/>
            <person name="Johnson D.L."/>
            <person name="Bohlmann J."/>
            <person name="van Vuuren H.J."/>
            <person name="Jones S.J."/>
            <person name="Pretorius I.S."/>
            <person name="Schmidt S.A."/>
            <person name="Borneman A.R."/>
        </authorList>
    </citation>
    <scope>NUCLEOTIDE SEQUENCE [LARGE SCALE GENOMIC DNA]</scope>
    <source>
        <strain evidence="2">cv. Chardonnay</strain>
        <tissue evidence="1">Leaf</tissue>
    </source>
</reference>